<organism evidence="7 8">
    <name type="scientific">Stappia sediminis</name>
    <dbReference type="NCBI Taxonomy" id="2692190"/>
    <lineage>
        <taxon>Bacteria</taxon>
        <taxon>Pseudomonadati</taxon>
        <taxon>Pseudomonadota</taxon>
        <taxon>Alphaproteobacteria</taxon>
        <taxon>Hyphomicrobiales</taxon>
        <taxon>Stappiaceae</taxon>
        <taxon>Stappia</taxon>
    </lineage>
</organism>
<protein>
    <submittedName>
        <fullName evidence="7">Type III polyketide synthase</fullName>
    </submittedName>
</protein>
<dbReference type="Gene3D" id="3.40.47.10">
    <property type="match status" value="2"/>
</dbReference>
<evidence type="ECO:0000313" key="8">
    <source>
        <dbReference type="Proteomes" id="UP000433101"/>
    </source>
</evidence>
<dbReference type="CDD" id="cd00831">
    <property type="entry name" value="CHS_like"/>
    <property type="match status" value="1"/>
</dbReference>
<dbReference type="InterPro" id="IPR001099">
    <property type="entry name" value="Chalcone/stilbene_synt_N"/>
</dbReference>
<dbReference type="PANTHER" id="PTHR11877">
    <property type="entry name" value="HYDROXYMETHYLGLUTARYL-COA SYNTHASE"/>
    <property type="match status" value="1"/>
</dbReference>
<dbReference type="Proteomes" id="UP000433101">
    <property type="component" value="Unassembled WGS sequence"/>
</dbReference>
<dbReference type="EMBL" id="WUMV01000008">
    <property type="protein sequence ID" value="MXN66567.1"/>
    <property type="molecule type" value="Genomic_DNA"/>
</dbReference>
<dbReference type="GO" id="GO:0016747">
    <property type="term" value="F:acyltransferase activity, transferring groups other than amino-acyl groups"/>
    <property type="evidence" value="ECO:0007669"/>
    <property type="project" value="InterPro"/>
</dbReference>
<feature type="active site" description="Acyl-thioester intermediate" evidence="4">
    <location>
        <position position="150"/>
    </location>
</feature>
<keyword evidence="8" id="KW-1185">Reference proteome</keyword>
<keyword evidence="3" id="KW-0012">Acyltransferase</keyword>
<comment type="caution">
    <text evidence="7">The sequence shown here is derived from an EMBL/GenBank/DDBJ whole genome shotgun (WGS) entry which is preliminary data.</text>
</comment>
<reference evidence="7 8" key="1">
    <citation type="submission" date="2019-12" db="EMBL/GenBank/DDBJ databases">
        <authorList>
            <person name="Li M."/>
        </authorList>
    </citation>
    <scope>NUCLEOTIDE SEQUENCE [LARGE SCALE GENOMIC DNA]</scope>
    <source>
        <strain evidence="7 8">GBMRC 2046</strain>
    </source>
</reference>
<dbReference type="Pfam" id="PF02797">
    <property type="entry name" value="Chal_sti_synt_C"/>
    <property type="match status" value="1"/>
</dbReference>
<evidence type="ECO:0000313" key="7">
    <source>
        <dbReference type="EMBL" id="MXN66567.1"/>
    </source>
</evidence>
<dbReference type="PIRSF" id="PIRSF000451">
    <property type="entry name" value="PKS_III"/>
    <property type="match status" value="1"/>
</dbReference>
<dbReference type="Pfam" id="PF00195">
    <property type="entry name" value="Chal_sti_synt_N"/>
    <property type="match status" value="1"/>
</dbReference>
<gene>
    <name evidence="7" type="ORF">GR183_16750</name>
</gene>
<evidence type="ECO:0000256" key="2">
    <source>
        <dbReference type="ARBA" id="ARBA00022679"/>
    </source>
</evidence>
<evidence type="ECO:0000259" key="5">
    <source>
        <dbReference type="Pfam" id="PF00195"/>
    </source>
</evidence>
<dbReference type="RefSeq" id="WP_160776822.1">
    <property type="nucleotide sequence ID" value="NZ_WUMV01000008.1"/>
</dbReference>
<proteinExistence type="inferred from homology"/>
<dbReference type="PANTHER" id="PTHR11877:SF99">
    <property type="entry name" value="1,3,6,8-TETRAHYDROXYNAPHTHALENE SYNTHASE"/>
    <property type="match status" value="1"/>
</dbReference>
<name>A0A7X3LWU1_9HYPH</name>
<evidence type="ECO:0000256" key="3">
    <source>
        <dbReference type="ARBA" id="ARBA00023315"/>
    </source>
</evidence>
<dbReference type="InterPro" id="IPR012328">
    <property type="entry name" value="Chalcone/stilbene_synt_C"/>
</dbReference>
<evidence type="ECO:0000259" key="6">
    <source>
        <dbReference type="Pfam" id="PF02797"/>
    </source>
</evidence>
<feature type="domain" description="Chalcone/stilbene synthase N-terminal" evidence="5">
    <location>
        <begin position="79"/>
        <end position="210"/>
    </location>
</feature>
<feature type="domain" description="Chalcone/stilbene synthase C-terminal" evidence="6">
    <location>
        <begin position="224"/>
        <end position="349"/>
    </location>
</feature>
<dbReference type="GO" id="GO:0030639">
    <property type="term" value="P:polyketide biosynthetic process"/>
    <property type="evidence" value="ECO:0007669"/>
    <property type="project" value="TreeGrafter"/>
</dbReference>
<evidence type="ECO:0000256" key="4">
    <source>
        <dbReference type="PIRSR" id="PIRSR000451-1"/>
    </source>
</evidence>
<dbReference type="InterPro" id="IPR011141">
    <property type="entry name" value="Polyketide_synthase_type-III"/>
</dbReference>
<dbReference type="InterPro" id="IPR016039">
    <property type="entry name" value="Thiolase-like"/>
</dbReference>
<dbReference type="SUPFAM" id="SSF53901">
    <property type="entry name" value="Thiolase-like"/>
    <property type="match status" value="2"/>
</dbReference>
<evidence type="ECO:0000256" key="1">
    <source>
        <dbReference type="ARBA" id="ARBA00005531"/>
    </source>
</evidence>
<sequence>MNEDLLQRIHSWPALGGLATATPAHFLKQDEAAARAGDIFGPEFPDFEALRPVFVNSGIEKRHLAMPVEWYLEPRDWSQRTDAYLTVATELFVRAAREALDKAQVTAEEVDAVVTVSSTGIATPSLEARAAADLGLRSDILRVPVFGLGCAGGVSGLALASRLASGEQGLTVLVVVVELCSIAFRSDKPTKANIVATALFGDGAAAAVIGPRRKEAQYTVGPGTQHMWPDTLGIMGWNVDPNGFEVVFDRAIPPFARRHMRGAIEGFRERLSIEPGEVARYLFHPGGEKVLQAIEAAMEFEPASLAHERDILRDFGNMSAPTALFVLERALQSGEAGLSLLTALGPGFTASCIPIGRAW</sequence>
<comment type="similarity">
    <text evidence="1">Belongs to the thiolase-like superfamily. Chalcone/stilbene synthases family.</text>
</comment>
<keyword evidence="2" id="KW-0808">Transferase</keyword>
<accession>A0A7X3LWU1</accession>
<dbReference type="AlphaFoldDB" id="A0A7X3LWU1"/>